<keyword evidence="3" id="KW-1185">Reference proteome</keyword>
<reference evidence="2 3" key="1">
    <citation type="submission" date="2019-06" db="EMBL/GenBank/DDBJ databases">
        <title>Genome sequence of Litorilinea aerophila BAA-2444.</title>
        <authorList>
            <person name="Maclea K.S."/>
            <person name="Maurais E.G."/>
            <person name="Iannazzi L.C."/>
        </authorList>
    </citation>
    <scope>NUCLEOTIDE SEQUENCE [LARGE SCALE GENOMIC DNA]</scope>
    <source>
        <strain evidence="2 3">ATCC BAA-2444</strain>
    </source>
</reference>
<feature type="transmembrane region" description="Helical" evidence="1">
    <location>
        <begin position="83"/>
        <end position="100"/>
    </location>
</feature>
<feature type="transmembrane region" description="Helical" evidence="1">
    <location>
        <begin position="148"/>
        <end position="173"/>
    </location>
</feature>
<feature type="transmembrane region" description="Helical" evidence="1">
    <location>
        <begin position="202"/>
        <end position="219"/>
    </location>
</feature>
<name>A0A540VE52_9CHLR</name>
<accession>A0A540VE52</accession>
<feature type="transmembrane region" description="Helical" evidence="1">
    <location>
        <begin position="225"/>
        <end position="245"/>
    </location>
</feature>
<dbReference type="Gene3D" id="1.20.1260.100">
    <property type="entry name" value="TspO/MBR protein"/>
    <property type="match status" value="1"/>
</dbReference>
<dbReference type="PANTHER" id="PTHR33802">
    <property type="entry name" value="SI:CH211-161H7.5-RELATED"/>
    <property type="match status" value="1"/>
</dbReference>
<feature type="transmembrane region" description="Helical" evidence="1">
    <location>
        <begin position="106"/>
        <end position="127"/>
    </location>
</feature>
<dbReference type="EMBL" id="VIGC01000017">
    <property type="protein sequence ID" value="TQE95045.1"/>
    <property type="molecule type" value="Genomic_DNA"/>
</dbReference>
<keyword evidence="1" id="KW-0812">Transmembrane</keyword>
<comment type="caution">
    <text evidence="2">The sequence shown here is derived from an EMBL/GenBank/DDBJ whole genome shotgun (WGS) entry which is preliminary data.</text>
</comment>
<keyword evidence="1" id="KW-1133">Transmembrane helix</keyword>
<dbReference type="AlphaFoldDB" id="A0A540VE52"/>
<protein>
    <submittedName>
        <fullName evidence="2">Tryptophan-rich sensory protein</fullName>
    </submittedName>
</protein>
<evidence type="ECO:0000313" key="3">
    <source>
        <dbReference type="Proteomes" id="UP000317371"/>
    </source>
</evidence>
<sequence>MKSKLMPWLVILTTLLTLAVNVLATTLPLNGLDTGQISDQFDVYFVPAGYVFSIWGLIYLGMIAFTVYQALPAQRENPRLQGIRGWFILSNLANATWLFLWHYQQFPLTLLAMGTLLASLLAIYLHLRPNRYQATRLERWAVDIPFSIYLGWITVATIANVTSVLDYVGWSGWGLSEEGWMVVMLAVVVVLAWAMGLRERDAAYLAVLVWALAGIGVKFPDAGVVTLATWTAVGLVALAFIWALWTGARYRPREV</sequence>
<proteinExistence type="predicted"/>
<organism evidence="2 3">
    <name type="scientific">Litorilinea aerophila</name>
    <dbReference type="NCBI Taxonomy" id="1204385"/>
    <lineage>
        <taxon>Bacteria</taxon>
        <taxon>Bacillati</taxon>
        <taxon>Chloroflexota</taxon>
        <taxon>Caldilineae</taxon>
        <taxon>Caldilineales</taxon>
        <taxon>Caldilineaceae</taxon>
        <taxon>Litorilinea</taxon>
    </lineage>
</organism>
<evidence type="ECO:0000313" key="2">
    <source>
        <dbReference type="EMBL" id="TQE95045.1"/>
    </source>
</evidence>
<dbReference type="RefSeq" id="WP_141610722.1">
    <property type="nucleotide sequence ID" value="NZ_VIGC02000017.1"/>
</dbReference>
<dbReference type="InParanoid" id="A0A540VE52"/>
<feature type="transmembrane region" description="Helical" evidence="1">
    <location>
        <begin position="48"/>
        <end position="71"/>
    </location>
</feature>
<gene>
    <name evidence="2" type="ORF">FKZ61_13760</name>
</gene>
<feature type="transmembrane region" description="Helical" evidence="1">
    <location>
        <begin position="179"/>
        <end position="195"/>
    </location>
</feature>
<evidence type="ECO:0000256" key="1">
    <source>
        <dbReference type="SAM" id="Phobius"/>
    </source>
</evidence>
<dbReference type="PANTHER" id="PTHR33802:SF1">
    <property type="entry name" value="XK-RELATED PROTEIN"/>
    <property type="match status" value="1"/>
</dbReference>
<dbReference type="Proteomes" id="UP000317371">
    <property type="component" value="Unassembled WGS sequence"/>
</dbReference>
<dbReference type="InterPro" id="IPR038330">
    <property type="entry name" value="TspO/MBR-related_sf"/>
</dbReference>
<keyword evidence="1" id="KW-0472">Membrane</keyword>
<dbReference type="OrthoDB" id="5189031at2"/>